<evidence type="ECO:0000256" key="2">
    <source>
        <dbReference type="ARBA" id="ARBA00009819"/>
    </source>
</evidence>
<keyword evidence="8 12" id="KW-0249">Electron transport</keyword>
<feature type="compositionally biased region" description="Pro residues" evidence="13">
    <location>
        <begin position="425"/>
        <end position="434"/>
    </location>
</feature>
<accession>A0ABP5WLQ9</accession>
<keyword evidence="7 12" id="KW-0479">Metal-binding</keyword>
<dbReference type="Pfam" id="PF01654">
    <property type="entry name" value="Cyt_bd_oxida_I"/>
    <property type="match status" value="2"/>
</dbReference>
<feature type="transmembrane region" description="Helical" evidence="12">
    <location>
        <begin position="297"/>
        <end position="320"/>
    </location>
</feature>
<name>A0ABP5WLQ9_9ACTN</name>
<proteinExistence type="inferred from homology"/>
<feature type="transmembrane region" description="Helical" evidence="12">
    <location>
        <begin position="97"/>
        <end position="122"/>
    </location>
</feature>
<evidence type="ECO:0000256" key="3">
    <source>
        <dbReference type="ARBA" id="ARBA00022448"/>
    </source>
</evidence>
<evidence type="ECO:0000313" key="14">
    <source>
        <dbReference type="EMBL" id="GAA2428057.1"/>
    </source>
</evidence>
<feature type="transmembrane region" description="Helical" evidence="12">
    <location>
        <begin position="332"/>
        <end position="352"/>
    </location>
</feature>
<comment type="subcellular location">
    <subcellularLocation>
        <location evidence="1">Cell membrane</location>
        <topology evidence="1">Multi-pass membrane protein</topology>
    </subcellularLocation>
</comment>
<keyword evidence="4 12" id="KW-1003">Cell membrane</keyword>
<evidence type="ECO:0000256" key="10">
    <source>
        <dbReference type="ARBA" id="ARBA00023004"/>
    </source>
</evidence>
<evidence type="ECO:0000256" key="5">
    <source>
        <dbReference type="ARBA" id="ARBA00022617"/>
    </source>
</evidence>
<evidence type="ECO:0000256" key="6">
    <source>
        <dbReference type="ARBA" id="ARBA00022692"/>
    </source>
</evidence>
<dbReference type="PANTHER" id="PTHR30365:SF15">
    <property type="entry name" value="CYTOCHROME BD UBIQUINOL OXIDASE SUBUNIT 1"/>
    <property type="match status" value="1"/>
</dbReference>
<evidence type="ECO:0000256" key="11">
    <source>
        <dbReference type="ARBA" id="ARBA00023136"/>
    </source>
</evidence>
<evidence type="ECO:0000256" key="12">
    <source>
        <dbReference type="PIRNR" id="PIRNR006446"/>
    </source>
</evidence>
<evidence type="ECO:0000256" key="1">
    <source>
        <dbReference type="ARBA" id="ARBA00004651"/>
    </source>
</evidence>
<keyword evidence="9 12" id="KW-1133">Transmembrane helix</keyword>
<evidence type="ECO:0000256" key="8">
    <source>
        <dbReference type="ARBA" id="ARBA00022982"/>
    </source>
</evidence>
<feature type="transmembrane region" description="Helical" evidence="12">
    <location>
        <begin position="65"/>
        <end position="85"/>
    </location>
</feature>
<keyword evidence="3 12" id="KW-0813">Transport</keyword>
<feature type="transmembrane region" description="Helical" evidence="12">
    <location>
        <begin position="20"/>
        <end position="44"/>
    </location>
</feature>
<evidence type="ECO:0000256" key="4">
    <source>
        <dbReference type="ARBA" id="ARBA00022475"/>
    </source>
</evidence>
<organism evidence="14 15">
    <name type="scientific">Streptomyces macrosporus</name>
    <dbReference type="NCBI Taxonomy" id="44032"/>
    <lineage>
        <taxon>Bacteria</taxon>
        <taxon>Bacillati</taxon>
        <taxon>Actinomycetota</taxon>
        <taxon>Actinomycetes</taxon>
        <taxon>Kitasatosporales</taxon>
        <taxon>Streptomycetaceae</taxon>
        <taxon>Streptomyces</taxon>
    </lineage>
</organism>
<comment type="similarity">
    <text evidence="2 12">Belongs to the cytochrome ubiquinol oxidase subunit 1 family.</text>
</comment>
<dbReference type="InterPro" id="IPR002585">
    <property type="entry name" value="Cyt-d_ubiquinol_oxidase_su_1"/>
</dbReference>
<evidence type="ECO:0000256" key="7">
    <source>
        <dbReference type="ARBA" id="ARBA00022723"/>
    </source>
</evidence>
<feature type="region of interest" description="Disordered" evidence="13">
    <location>
        <begin position="413"/>
        <end position="434"/>
    </location>
</feature>
<evidence type="ECO:0000313" key="15">
    <source>
        <dbReference type="Proteomes" id="UP001501638"/>
    </source>
</evidence>
<dbReference type="PIRSF" id="PIRSF006446">
    <property type="entry name" value="Cyt_quinol_oxidase_1"/>
    <property type="match status" value="1"/>
</dbReference>
<keyword evidence="5 12" id="KW-0349">Heme</keyword>
<evidence type="ECO:0000256" key="13">
    <source>
        <dbReference type="SAM" id="MobiDB-lite"/>
    </source>
</evidence>
<feature type="transmembrane region" description="Helical" evidence="12">
    <location>
        <begin position="384"/>
        <end position="403"/>
    </location>
</feature>
<sequence>MDGSEALDLARWQFALTAAAHFLFVSLTLGLATFVTAVQTWAVLRRRSRQGAASARMVRFWGQLYVVNYAVGIVTGIVMEFQFGLAWSGLGHYAGNVFGASLAMETVVAFFVESTFLGLWIFGWHRFGPRVHCALLWVVTGTAYLSAYWILVTNGFLNHPVGHTETGHGIELTDAGAVLTNPSTLLAFGHVAGGAVVTAAFFVAGISAYHLFRRRTTGEDTALFRRSLRIAVFTAPPALLFTAAFGGVQLSTLATFQPMKDAVWKAETAEIARLQAELVERFGPGDHVPPEALTRGAALLMLAVFALMLYVSLGSVLPALSRRAVERFRPWHLLLMAMVPLPYVAMTAGWVFREVGRQPWVVHELLRTEDALADVSTGAMRTSLAVFVTLFALLLVVNWWLLLRTARRGPGDVALGRDERAPDGEPSPDPVPSY</sequence>
<dbReference type="RefSeq" id="WP_344320662.1">
    <property type="nucleotide sequence ID" value="NZ_BAAASZ010000006.1"/>
</dbReference>
<protein>
    <submittedName>
        <fullName evidence="14">Cytochrome ubiquinol oxidase subunit I</fullName>
    </submittedName>
</protein>
<keyword evidence="6 12" id="KW-0812">Transmembrane</keyword>
<feature type="transmembrane region" description="Helical" evidence="12">
    <location>
        <begin position="187"/>
        <end position="209"/>
    </location>
</feature>
<keyword evidence="10 12" id="KW-0408">Iron</keyword>
<comment type="caution">
    <text evidence="14">The sequence shown here is derived from an EMBL/GenBank/DDBJ whole genome shotgun (WGS) entry which is preliminary data.</text>
</comment>
<reference evidence="15" key="1">
    <citation type="journal article" date="2019" name="Int. J. Syst. Evol. Microbiol.">
        <title>The Global Catalogue of Microorganisms (GCM) 10K type strain sequencing project: providing services to taxonomists for standard genome sequencing and annotation.</title>
        <authorList>
            <consortium name="The Broad Institute Genomics Platform"/>
            <consortium name="The Broad Institute Genome Sequencing Center for Infectious Disease"/>
            <person name="Wu L."/>
            <person name="Ma J."/>
        </authorList>
    </citation>
    <scope>NUCLEOTIDE SEQUENCE [LARGE SCALE GENOMIC DNA]</scope>
    <source>
        <strain evidence="15">JCM 6305</strain>
    </source>
</reference>
<evidence type="ECO:0000256" key="9">
    <source>
        <dbReference type="ARBA" id="ARBA00022989"/>
    </source>
</evidence>
<dbReference type="Proteomes" id="UP001501638">
    <property type="component" value="Unassembled WGS sequence"/>
</dbReference>
<dbReference type="EMBL" id="BAAASZ010000006">
    <property type="protein sequence ID" value="GAA2428057.1"/>
    <property type="molecule type" value="Genomic_DNA"/>
</dbReference>
<feature type="transmembrane region" description="Helical" evidence="12">
    <location>
        <begin position="230"/>
        <end position="250"/>
    </location>
</feature>
<gene>
    <name evidence="14" type="ORF">GCM10010405_08310</name>
</gene>
<keyword evidence="15" id="KW-1185">Reference proteome</keyword>
<keyword evidence="11 12" id="KW-0472">Membrane</keyword>
<feature type="transmembrane region" description="Helical" evidence="12">
    <location>
        <begin position="134"/>
        <end position="151"/>
    </location>
</feature>
<dbReference type="PANTHER" id="PTHR30365">
    <property type="entry name" value="CYTOCHROME D UBIQUINOL OXIDASE"/>
    <property type="match status" value="1"/>
</dbReference>